<dbReference type="CDD" id="cd03139">
    <property type="entry name" value="GATase1_PfpI_2"/>
    <property type="match status" value="1"/>
</dbReference>
<keyword evidence="3" id="KW-1185">Reference proteome</keyword>
<protein>
    <submittedName>
        <fullName evidence="2">ThiJ/PfpI domain-containing protein</fullName>
    </submittedName>
</protein>
<dbReference type="SUPFAM" id="SSF52317">
    <property type="entry name" value="Class I glutamine amidotransferase-like"/>
    <property type="match status" value="1"/>
</dbReference>
<sequence>MPKEFFTVGALLYKDYDLLDVNGSLRMLGSLKANFNIITVTQTGEHVTSYTPQIANYINYNFENCPDFDILFIPGGVGTKDELKNSVFLDFIKQRVPKVKYVLTVCTGSGLLAKTGLLDGKKATTNKLVWNWMTSFGPNVEWVRKARWVVDGKFYTSSGVSAGMDMVLGFISDIYGKEEADKVALEAEYQWHDDPHWDPFADKLPGTVDMSTIPSS</sequence>
<accession>A0A2I1GB44</accession>
<reference evidence="2 3" key="1">
    <citation type="submission" date="2015-10" db="EMBL/GenBank/DDBJ databases">
        <title>Genome analyses suggest a sexual origin of heterokaryosis in a supposedly ancient asexual fungus.</title>
        <authorList>
            <person name="Ropars J."/>
            <person name="Sedzielewska K."/>
            <person name="Noel J."/>
            <person name="Charron P."/>
            <person name="Farinelli L."/>
            <person name="Marton T."/>
            <person name="Kruger M."/>
            <person name="Pelin A."/>
            <person name="Brachmann A."/>
            <person name="Corradi N."/>
        </authorList>
    </citation>
    <scope>NUCLEOTIDE SEQUENCE [LARGE SCALE GENOMIC DNA]</scope>
    <source>
        <strain evidence="2 3">A4</strain>
    </source>
</reference>
<dbReference type="OrthoDB" id="543156at2759"/>
<dbReference type="Pfam" id="PF01965">
    <property type="entry name" value="DJ-1_PfpI"/>
    <property type="match status" value="1"/>
</dbReference>
<evidence type="ECO:0000313" key="2">
    <source>
        <dbReference type="EMBL" id="PKY43848.1"/>
    </source>
</evidence>
<gene>
    <name evidence="2" type="ORF">RhiirA4_541417</name>
</gene>
<feature type="domain" description="DJ-1/PfpI" evidence="1">
    <location>
        <begin position="13"/>
        <end position="171"/>
    </location>
</feature>
<dbReference type="VEuPathDB" id="FungiDB:RhiirA1_422726"/>
<dbReference type="InterPro" id="IPR029062">
    <property type="entry name" value="Class_I_gatase-like"/>
</dbReference>
<comment type="caution">
    <text evidence="2">The sequence shown here is derived from an EMBL/GenBank/DDBJ whole genome shotgun (WGS) entry which is preliminary data.</text>
</comment>
<dbReference type="InterPro" id="IPR052158">
    <property type="entry name" value="INH-QAR"/>
</dbReference>
<dbReference type="InterPro" id="IPR002818">
    <property type="entry name" value="DJ-1/PfpI"/>
</dbReference>
<dbReference type="PANTHER" id="PTHR43130">
    <property type="entry name" value="ARAC-FAMILY TRANSCRIPTIONAL REGULATOR"/>
    <property type="match status" value="1"/>
</dbReference>
<evidence type="ECO:0000259" key="1">
    <source>
        <dbReference type="Pfam" id="PF01965"/>
    </source>
</evidence>
<dbReference type="Proteomes" id="UP000234323">
    <property type="component" value="Unassembled WGS sequence"/>
</dbReference>
<dbReference type="VEuPathDB" id="FungiDB:FUN_000041"/>
<dbReference type="Gene3D" id="3.40.50.880">
    <property type="match status" value="1"/>
</dbReference>
<proteinExistence type="predicted"/>
<evidence type="ECO:0000313" key="3">
    <source>
        <dbReference type="Proteomes" id="UP000234323"/>
    </source>
</evidence>
<dbReference type="PANTHER" id="PTHR43130:SF15">
    <property type="entry name" value="THIJ_PFPI FAMILY PROTEIN (AFU_ORTHOLOGUE AFUA_5G14240)"/>
    <property type="match status" value="1"/>
</dbReference>
<dbReference type="EMBL" id="LLXI01000280">
    <property type="protein sequence ID" value="PKY43848.1"/>
    <property type="molecule type" value="Genomic_DNA"/>
</dbReference>
<dbReference type="VEuPathDB" id="FungiDB:RhiirFUN_017452"/>
<name>A0A2I1GB44_9GLOM</name>
<organism evidence="2 3">
    <name type="scientific">Rhizophagus irregularis</name>
    <dbReference type="NCBI Taxonomy" id="588596"/>
    <lineage>
        <taxon>Eukaryota</taxon>
        <taxon>Fungi</taxon>
        <taxon>Fungi incertae sedis</taxon>
        <taxon>Mucoromycota</taxon>
        <taxon>Glomeromycotina</taxon>
        <taxon>Glomeromycetes</taxon>
        <taxon>Glomerales</taxon>
        <taxon>Glomeraceae</taxon>
        <taxon>Rhizophagus</taxon>
    </lineage>
</organism>
<dbReference type="AlphaFoldDB" id="A0A2I1GB44"/>